<reference evidence="2" key="1">
    <citation type="journal article" date="2016" name="Gigascience">
        <title>De novo construction of an expanded transcriptome assembly for the western tarnished plant bug, Lygus hesperus.</title>
        <authorList>
            <person name="Tassone E.E."/>
            <person name="Geib S.M."/>
            <person name="Hall B."/>
            <person name="Fabrick J.A."/>
            <person name="Brent C.S."/>
            <person name="Hull J.J."/>
        </authorList>
    </citation>
    <scope>NUCLEOTIDE SEQUENCE</scope>
</reference>
<proteinExistence type="predicted"/>
<dbReference type="EMBL" id="GDHC01006280">
    <property type="protein sequence ID" value="JAQ12349.1"/>
    <property type="molecule type" value="Transcribed_RNA"/>
</dbReference>
<protein>
    <submittedName>
        <fullName evidence="2">Uncharacterized protein</fullName>
    </submittedName>
</protein>
<feature type="non-terminal residue" evidence="2">
    <location>
        <position position="1"/>
    </location>
</feature>
<name>A0A146LYY5_LYGHE</name>
<evidence type="ECO:0000313" key="2">
    <source>
        <dbReference type="EMBL" id="JAQ12349.1"/>
    </source>
</evidence>
<sequence>PQFPTSTVTGPQHLQGLKRAAHSPHREPFAGVDWNNKDVGTPLLAQIPAGAQMAHLGALSPQVLPWCRSVISVSTRVATQHPLLNPPLTQVHHVHVLPPQTVVEMCIQ</sequence>
<organism evidence="2">
    <name type="scientific">Lygus hesperus</name>
    <name type="common">Western plant bug</name>
    <dbReference type="NCBI Taxonomy" id="30085"/>
    <lineage>
        <taxon>Eukaryota</taxon>
        <taxon>Metazoa</taxon>
        <taxon>Ecdysozoa</taxon>
        <taxon>Arthropoda</taxon>
        <taxon>Hexapoda</taxon>
        <taxon>Insecta</taxon>
        <taxon>Pterygota</taxon>
        <taxon>Neoptera</taxon>
        <taxon>Paraneoptera</taxon>
        <taxon>Hemiptera</taxon>
        <taxon>Heteroptera</taxon>
        <taxon>Panheteroptera</taxon>
        <taxon>Cimicomorpha</taxon>
        <taxon>Miridae</taxon>
        <taxon>Mirini</taxon>
        <taxon>Lygus</taxon>
    </lineage>
</organism>
<gene>
    <name evidence="2" type="ORF">g.2870</name>
</gene>
<accession>A0A146LYY5</accession>
<feature type="compositionally biased region" description="Polar residues" evidence="1">
    <location>
        <begin position="1"/>
        <end position="12"/>
    </location>
</feature>
<feature type="region of interest" description="Disordered" evidence="1">
    <location>
        <begin position="1"/>
        <end position="20"/>
    </location>
</feature>
<evidence type="ECO:0000256" key="1">
    <source>
        <dbReference type="SAM" id="MobiDB-lite"/>
    </source>
</evidence>
<dbReference type="AlphaFoldDB" id="A0A146LYY5"/>